<gene>
    <name evidence="6" type="ORF">EJP82_00135</name>
</gene>
<reference evidence="6 7" key="1">
    <citation type="submission" date="2018-12" db="EMBL/GenBank/DDBJ databases">
        <authorList>
            <person name="Sun L."/>
            <person name="Chen Z."/>
        </authorList>
    </citation>
    <scope>NUCLEOTIDE SEQUENCE [LARGE SCALE GENOMIC DNA]</scope>
    <source>
        <strain evidence="6 7">DSM 15890</strain>
    </source>
</reference>
<keyword evidence="2" id="KW-0731">Sigma factor</keyword>
<dbReference type="OrthoDB" id="9784984at2"/>
<evidence type="ECO:0000256" key="3">
    <source>
        <dbReference type="ARBA" id="ARBA00023125"/>
    </source>
</evidence>
<dbReference type="EMBL" id="RZNY01000001">
    <property type="protein sequence ID" value="RUT48395.1"/>
    <property type="molecule type" value="Genomic_DNA"/>
</dbReference>
<dbReference type="Proteomes" id="UP000279446">
    <property type="component" value="Unassembled WGS sequence"/>
</dbReference>
<dbReference type="GO" id="GO:0006352">
    <property type="term" value="P:DNA-templated transcription initiation"/>
    <property type="evidence" value="ECO:0007669"/>
    <property type="project" value="InterPro"/>
</dbReference>
<dbReference type="GO" id="GO:0003677">
    <property type="term" value="F:DNA binding"/>
    <property type="evidence" value="ECO:0007669"/>
    <property type="project" value="UniProtKB-KW"/>
</dbReference>
<dbReference type="AlphaFoldDB" id="A0A433YEW3"/>
<organism evidence="6 7">
    <name type="scientific">Paenibacillus anaericanus</name>
    <dbReference type="NCBI Taxonomy" id="170367"/>
    <lineage>
        <taxon>Bacteria</taxon>
        <taxon>Bacillati</taxon>
        <taxon>Bacillota</taxon>
        <taxon>Bacilli</taxon>
        <taxon>Bacillales</taxon>
        <taxon>Paenibacillaceae</taxon>
        <taxon>Paenibacillus</taxon>
    </lineage>
</organism>
<dbReference type="InterPro" id="IPR039425">
    <property type="entry name" value="RNA_pol_sigma-70-like"/>
</dbReference>
<dbReference type="RefSeq" id="WP_127189992.1">
    <property type="nucleotide sequence ID" value="NZ_RZNY01000001.1"/>
</dbReference>
<dbReference type="Pfam" id="PF04542">
    <property type="entry name" value="Sigma70_r2"/>
    <property type="match status" value="1"/>
</dbReference>
<evidence type="ECO:0000313" key="6">
    <source>
        <dbReference type="EMBL" id="RUT48395.1"/>
    </source>
</evidence>
<dbReference type="InterPro" id="IPR007627">
    <property type="entry name" value="RNA_pol_sigma70_r2"/>
</dbReference>
<evidence type="ECO:0000256" key="4">
    <source>
        <dbReference type="ARBA" id="ARBA00023163"/>
    </source>
</evidence>
<evidence type="ECO:0000256" key="2">
    <source>
        <dbReference type="ARBA" id="ARBA00023082"/>
    </source>
</evidence>
<dbReference type="InterPro" id="IPR013325">
    <property type="entry name" value="RNA_pol_sigma_r2"/>
</dbReference>
<dbReference type="PANTHER" id="PTHR43133">
    <property type="entry name" value="RNA POLYMERASE ECF-TYPE SIGMA FACTO"/>
    <property type="match status" value="1"/>
</dbReference>
<dbReference type="Gene3D" id="1.10.1740.10">
    <property type="match status" value="1"/>
</dbReference>
<evidence type="ECO:0000313" key="7">
    <source>
        <dbReference type="Proteomes" id="UP000279446"/>
    </source>
</evidence>
<keyword evidence="3" id="KW-0238">DNA-binding</keyword>
<protein>
    <recommendedName>
        <fullName evidence="5">RNA polymerase sigma-70 region 2 domain-containing protein</fullName>
    </recommendedName>
</protein>
<evidence type="ECO:0000256" key="1">
    <source>
        <dbReference type="ARBA" id="ARBA00023015"/>
    </source>
</evidence>
<dbReference type="GO" id="GO:0016987">
    <property type="term" value="F:sigma factor activity"/>
    <property type="evidence" value="ECO:0007669"/>
    <property type="project" value="UniProtKB-KW"/>
</dbReference>
<accession>A0A433YEW3</accession>
<dbReference type="SUPFAM" id="SSF88946">
    <property type="entry name" value="Sigma2 domain of RNA polymerase sigma factors"/>
    <property type="match status" value="1"/>
</dbReference>
<evidence type="ECO:0000259" key="5">
    <source>
        <dbReference type="Pfam" id="PF04542"/>
    </source>
</evidence>
<keyword evidence="4" id="KW-0804">Transcription</keyword>
<dbReference type="PANTHER" id="PTHR43133:SF52">
    <property type="entry name" value="ECF RNA POLYMERASE SIGMA FACTOR SIGL"/>
    <property type="match status" value="1"/>
</dbReference>
<feature type="domain" description="RNA polymerase sigma-70 region 2" evidence="5">
    <location>
        <begin position="8"/>
        <end position="76"/>
    </location>
</feature>
<sequence length="97" mass="11796">MHENFERIYDQHFDGVYRFVLFKTGDRWVTDDLVSEIFRKVFQRIDVIGTLAPDQWKPWLMTVSRNTVIDYYRRKKEYPYGHDPEVYGYSKVEPAEP</sequence>
<keyword evidence="7" id="KW-1185">Reference proteome</keyword>
<keyword evidence="1" id="KW-0805">Transcription regulation</keyword>
<proteinExistence type="predicted"/>
<name>A0A433YEW3_9BACL</name>
<comment type="caution">
    <text evidence="6">The sequence shown here is derived from an EMBL/GenBank/DDBJ whole genome shotgun (WGS) entry which is preliminary data.</text>
</comment>